<reference evidence="3 4" key="1">
    <citation type="submission" date="2017-06" db="EMBL/GenBank/DDBJ databases">
        <title>Genome sequence of Bacillus sonorensis strain SRCM101395.</title>
        <authorList>
            <person name="Cho S.H."/>
        </authorList>
    </citation>
    <scope>NUCLEOTIDE SEQUENCE [LARGE SCALE GENOMIC DNA]</scope>
    <source>
        <strain evidence="3 4">SRCM101395</strain>
    </source>
</reference>
<dbReference type="Pfam" id="PF05163">
    <property type="entry name" value="DinB"/>
    <property type="match status" value="1"/>
</dbReference>
<evidence type="ECO:0000313" key="4">
    <source>
        <dbReference type="Proteomes" id="UP000196877"/>
    </source>
</evidence>
<dbReference type="EMBL" id="CP021920">
    <property type="protein sequence ID" value="ASB86742.1"/>
    <property type="molecule type" value="Genomic_DNA"/>
</dbReference>
<keyword evidence="2" id="KW-0479">Metal-binding</keyword>
<dbReference type="Gene3D" id="1.20.120.450">
    <property type="entry name" value="dinb family like domain"/>
    <property type="match status" value="1"/>
</dbReference>
<dbReference type="SUPFAM" id="SSF109854">
    <property type="entry name" value="DinB/YfiT-like putative metalloenzymes"/>
    <property type="match status" value="1"/>
</dbReference>
<dbReference type="InterPro" id="IPR034660">
    <property type="entry name" value="DinB/YfiT-like"/>
</dbReference>
<gene>
    <name evidence="3" type="ORF">S101395_00182</name>
</gene>
<evidence type="ECO:0000256" key="1">
    <source>
        <dbReference type="ARBA" id="ARBA00008635"/>
    </source>
</evidence>
<name>A0ABN5A839_9BACI</name>
<dbReference type="Proteomes" id="UP000196877">
    <property type="component" value="Chromosome"/>
</dbReference>
<keyword evidence="4" id="KW-1185">Reference proteome</keyword>
<sequence length="57" mass="6844">MNGLFQYNWQVRNEGFDWCLHQSQEELEKRRSGGMESILINLFHIVDVEVSWIYAIL</sequence>
<organism evidence="3 4">
    <name type="scientific">Bacillus sonorensis</name>
    <dbReference type="NCBI Taxonomy" id="119858"/>
    <lineage>
        <taxon>Bacteria</taxon>
        <taxon>Bacillati</taxon>
        <taxon>Bacillota</taxon>
        <taxon>Bacilli</taxon>
        <taxon>Bacillales</taxon>
        <taxon>Bacillaceae</taxon>
        <taxon>Bacillus</taxon>
    </lineage>
</organism>
<comment type="similarity">
    <text evidence="1">Belongs to the DinB family.</text>
</comment>
<protein>
    <recommendedName>
        <fullName evidence="5">Damage-inducible protein DinB</fullName>
    </recommendedName>
</protein>
<evidence type="ECO:0000313" key="3">
    <source>
        <dbReference type="EMBL" id="ASB86742.1"/>
    </source>
</evidence>
<evidence type="ECO:0008006" key="5">
    <source>
        <dbReference type="Google" id="ProtNLM"/>
    </source>
</evidence>
<dbReference type="RefSeq" id="WP_236834668.1">
    <property type="nucleotide sequence ID" value="NZ_JAKKDS010000003.1"/>
</dbReference>
<dbReference type="InterPro" id="IPR007837">
    <property type="entry name" value="DinB"/>
</dbReference>
<proteinExistence type="inferred from homology"/>
<evidence type="ECO:0000256" key="2">
    <source>
        <dbReference type="ARBA" id="ARBA00022723"/>
    </source>
</evidence>
<accession>A0ABN5A839</accession>